<dbReference type="AlphaFoldDB" id="A0A0U5AZR6"/>
<organism evidence="1 2">
    <name type="scientific">Aneurinibacillus soli</name>
    <dbReference type="NCBI Taxonomy" id="1500254"/>
    <lineage>
        <taxon>Bacteria</taxon>
        <taxon>Bacillati</taxon>
        <taxon>Bacillota</taxon>
        <taxon>Bacilli</taxon>
        <taxon>Bacillales</taxon>
        <taxon>Paenibacillaceae</taxon>
        <taxon>Aneurinibacillus group</taxon>
        <taxon>Aneurinibacillus</taxon>
    </lineage>
</organism>
<dbReference type="KEGG" id="asoc:CB4_03445"/>
<accession>A0A0U5AZR6</accession>
<proteinExistence type="predicted"/>
<dbReference type="RefSeq" id="WP_096466949.1">
    <property type="nucleotide sequence ID" value="NZ_QJSZ01000032.1"/>
</dbReference>
<evidence type="ECO:0000313" key="2">
    <source>
        <dbReference type="Proteomes" id="UP000217696"/>
    </source>
</evidence>
<sequence length="263" mass="30137">MLLHRLLNPLFFKLRSRIRWSRSGYRIVHPGVSISYTGEVRNRFNQLCTAYPTVQTWAREMDEALFRRNVLVLDWLDQFGRRVGEIHRPGSWLDIGSKNFDYAYAFRAIQAAGGDAHASLSGVELDGYRVYRDGYSRYDHAMYHAARTESTYMVDDVLEAKLLSARTVTLLFPFVFAEPLLLWGLSPGAYRPQDIYDRALALTESGGELRIANQGEREAAESYALLQRCCKCSDELEIIEVGKLICQVETYPADVYGFIVRKK</sequence>
<name>A0A0U5AZR6_9BACL</name>
<evidence type="ECO:0000313" key="1">
    <source>
        <dbReference type="EMBL" id="BAU29258.1"/>
    </source>
</evidence>
<keyword evidence="2" id="KW-1185">Reference proteome</keyword>
<protein>
    <submittedName>
        <fullName evidence="1">Uncharacterized protein</fullName>
    </submittedName>
</protein>
<dbReference type="OrthoDB" id="3268555at2"/>
<dbReference type="EMBL" id="AP017312">
    <property type="protein sequence ID" value="BAU29258.1"/>
    <property type="molecule type" value="Genomic_DNA"/>
</dbReference>
<reference evidence="1 2" key="1">
    <citation type="submission" date="2015-12" db="EMBL/GenBank/DDBJ databases">
        <title>Genome sequence of Aneurinibacillus soli.</title>
        <authorList>
            <person name="Lee J.S."/>
            <person name="Lee K.C."/>
            <person name="Kim K.K."/>
            <person name="Lee B.W."/>
        </authorList>
    </citation>
    <scope>NUCLEOTIDE SEQUENCE [LARGE SCALE GENOMIC DNA]</scope>
    <source>
        <strain evidence="1 2">CB4</strain>
    </source>
</reference>
<gene>
    <name evidence="1" type="ORF">CB4_03445</name>
</gene>
<dbReference type="Proteomes" id="UP000217696">
    <property type="component" value="Chromosome"/>
</dbReference>